<keyword evidence="7 13" id="KW-0999">Mitochondrion inner membrane</keyword>
<keyword evidence="11 13" id="KW-0472">Membrane</keyword>
<keyword evidence="6 13" id="KW-0479">Metal-binding</keyword>
<evidence type="ECO:0000256" key="8">
    <source>
        <dbReference type="ARBA" id="ARBA00022946"/>
    </source>
</evidence>
<evidence type="ECO:0000256" key="5">
    <source>
        <dbReference type="ARBA" id="ARBA00022617"/>
    </source>
</evidence>
<evidence type="ECO:0000256" key="2">
    <source>
        <dbReference type="ARBA" id="ARBA00004673"/>
    </source>
</evidence>
<protein>
    <recommendedName>
        <fullName evidence="4 13">Cytochrome c oxidase subunit 5A, mitochondrial</fullName>
    </recommendedName>
    <alternativeName>
        <fullName evidence="12 13">Cytochrome c oxidase polypeptide Va</fullName>
    </alternativeName>
</protein>
<dbReference type="PANTHER" id="PTHR14200">
    <property type="entry name" value="CYTOCHROME C OXIDASE POLYPEPTIDE"/>
    <property type="match status" value="1"/>
</dbReference>
<dbReference type="GO" id="GO:0046872">
    <property type="term" value="F:metal ion binding"/>
    <property type="evidence" value="ECO:0007669"/>
    <property type="project" value="UniProtKB-UniRule"/>
</dbReference>
<evidence type="ECO:0000256" key="3">
    <source>
        <dbReference type="ARBA" id="ARBA00007972"/>
    </source>
</evidence>
<dbReference type="EMBL" id="KL363195">
    <property type="protein sequence ID" value="KFD56225.1"/>
    <property type="molecule type" value="Genomic_DNA"/>
</dbReference>
<keyword evidence="8 13" id="KW-0809">Transit peptide</keyword>
<proteinExistence type="inferred from homology"/>
<reference evidence="14 15" key="1">
    <citation type="journal article" date="2014" name="Nat. Genet.">
        <title>Genome and transcriptome of the porcine whipworm Trichuris suis.</title>
        <authorList>
            <person name="Jex A.R."/>
            <person name="Nejsum P."/>
            <person name="Schwarz E.M."/>
            <person name="Hu L."/>
            <person name="Young N.D."/>
            <person name="Hall R.S."/>
            <person name="Korhonen P.K."/>
            <person name="Liao S."/>
            <person name="Thamsborg S."/>
            <person name="Xia J."/>
            <person name="Xu P."/>
            <person name="Wang S."/>
            <person name="Scheerlinck J.P."/>
            <person name="Hofmann A."/>
            <person name="Sternberg P.W."/>
            <person name="Wang J."/>
            <person name="Gasser R.B."/>
        </authorList>
    </citation>
    <scope>NUCLEOTIDE SEQUENCE [LARGE SCALE GENOMIC DNA]</scope>
    <source>
        <strain evidence="14">DCEP-RM93M</strain>
    </source>
</reference>
<keyword evidence="9 13" id="KW-0408">Iron</keyword>
<evidence type="ECO:0000313" key="15">
    <source>
        <dbReference type="Proteomes" id="UP000030764"/>
    </source>
</evidence>
<keyword evidence="10 13" id="KW-0496">Mitochondrion</keyword>
<organism evidence="14 15">
    <name type="scientific">Trichuris suis</name>
    <name type="common">pig whipworm</name>
    <dbReference type="NCBI Taxonomy" id="68888"/>
    <lineage>
        <taxon>Eukaryota</taxon>
        <taxon>Metazoa</taxon>
        <taxon>Ecdysozoa</taxon>
        <taxon>Nematoda</taxon>
        <taxon>Enoplea</taxon>
        <taxon>Dorylaimia</taxon>
        <taxon>Trichinellida</taxon>
        <taxon>Trichuridae</taxon>
        <taxon>Trichuris</taxon>
    </lineage>
</organism>
<evidence type="ECO:0000256" key="11">
    <source>
        <dbReference type="ARBA" id="ARBA00023136"/>
    </source>
</evidence>
<comment type="pathway">
    <text evidence="2 13">Energy metabolism; oxidative phosphorylation.</text>
</comment>
<dbReference type="Pfam" id="PF02284">
    <property type="entry name" value="COX5A"/>
    <property type="match status" value="1"/>
</dbReference>
<gene>
    <name evidence="14" type="ORF">M513_03003</name>
</gene>
<keyword evidence="5 13" id="KW-0349">Heme</keyword>
<evidence type="ECO:0000313" key="14">
    <source>
        <dbReference type="EMBL" id="KFD56225.1"/>
    </source>
</evidence>
<dbReference type="PANTHER" id="PTHR14200:SF11">
    <property type="entry name" value="CYTOCHROME C OXIDASE SUBUNIT 5A, MITOCHONDRIAL"/>
    <property type="match status" value="1"/>
</dbReference>
<dbReference type="Proteomes" id="UP000030764">
    <property type="component" value="Unassembled WGS sequence"/>
</dbReference>
<comment type="function">
    <text evidence="13">Component of the cytochrome c oxidase, the last enzyme in the mitochondrial electron transport chain which drives oxidative phosphorylation. The respiratory chain contains 3 multisubunit complexes succinate dehydrogenase (complex II, CII), ubiquinol-cytochrome c oxidoreductase (cytochrome b-c1 complex, complex III, CIII) and cytochrome c oxidase (complex IV, CIV), that cooperate to transfer electrons derived from NADH and succinate to molecular oxygen, creating an electrochemical gradient over the inner membrane that drives transmembrane transport and the ATP synthase. Cytochrome c oxidase is the component of the respiratory chain that catalyzes the reduction of oxygen to water. Electrons originating from reduced cytochrome c in the intermembrane space (IMS) are transferred via the dinuclear copper A center (CU(A)) of subunit 2 and heme A of subunit 1 to the active site in subunit 1, a binuclear center (BNC) formed by heme A3 and copper B (CU(B)). The BNC reduces molecular oxygen to 2 water molecules using 4 electrons from cytochrome c in the IMS and 4 protons from the mitochondrial matrix.</text>
</comment>
<dbReference type="UniPathway" id="UPA00705"/>
<evidence type="ECO:0000256" key="6">
    <source>
        <dbReference type="ARBA" id="ARBA00022723"/>
    </source>
</evidence>
<dbReference type="InterPro" id="IPR036545">
    <property type="entry name" value="Cyt_c_oxidase_su5A/6_sf"/>
</dbReference>
<dbReference type="GO" id="GO:0006123">
    <property type="term" value="P:mitochondrial electron transport, cytochrome c to oxygen"/>
    <property type="evidence" value="ECO:0007669"/>
    <property type="project" value="UniProtKB-UniRule"/>
</dbReference>
<evidence type="ECO:0000256" key="13">
    <source>
        <dbReference type="RuleBase" id="RU368103"/>
    </source>
</evidence>
<keyword evidence="15" id="KW-1185">Reference proteome</keyword>
<evidence type="ECO:0000256" key="12">
    <source>
        <dbReference type="ARBA" id="ARBA00031049"/>
    </source>
</evidence>
<evidence type="ECO:0000256" key="10">
    <source>
        <dbReference type="ARBA" id="ARBA00023128"/>
    </source>
</evidence>
<dbReference type="GO" id="GO:0045277">
    <property type="term" value="C:respiratory chain complex IV"/>
    <property type="evidence" value="ECO:0007669"/>
    <property type="project" value="UniProtKB-UniRule"/>
</dbReference>
<sequence length="178" mass="20457">MLPAKNMFCALATPLRSLKRSAGPLCVASKIGRSFSSEVDAETPEEFDKRFIDFFNQPNIDGWLVRKGLYDLHCYDVVPEPTVASAVLRACRRVDDFALAVRFLEAIKVKCGRKVKEIYPYIIQELRPVLNELGIPTPEEMGLDKPLLFNPSPDWWPEEYYEIYNIQKNRTLPVKEFA</sequence>
<dbReference type="FunFam" id="1.25.40.40:FF:000001">
    <property type="entry name" value="Cytochrome c oxidase subunit VI"/>
    <property type="match status" value="1"/>
</dbReference>
<dbReference type="AlphaFoldDB" id="A0A085MG79"/>
<name>A0A085MG79_9BILA</name>
<dbReference type="GO" id="GO:0005743">
    <property type="term" value="C:mitochondrial inner membrane"/>
    <property type="evidence" value="ECO:0007669"/>
    <property type="project" value="UniProtKB-SubCell"/>
</dbReference>
<dbReference type="Gene3D" id="1.25.40.40">
    <property type="entry name" value="Cytochrome c oxidase, subunit Va/VI"/>
    <property type="match status" value="1"/>
</dbReference>
<comment type="subcellular location">
    <subcellularLocation>
        <location evidence="1 13">Mitochondrion inner membrane</location>
        <topology evidence="1 13">Peripheral membrane protein</topology>
        <orientation evidence="1 13">Matrix side</orientation>
    </subcellularLocation>
</comment>
<evidence type="ECO:0000256" key="1">
    <source>
        <dbReference type="ARBA" id="ARBA00004443"/>
    </source>
</evidence>
<evidence type="ECO:0000256" key="4">
    <source>
        <dbReference type="ARBA" id="ARBA00021968"/>
    </source>
</evidence>
<dbReference type="InterPro" id="IPR003204">
    <property type="entry name" value="Cyt_c_oxidase_su5A/6"/>
</dbReference>
<evidence type="ECO:0000256" key="9">
    <source>
        <dbReference type="ARBA" id="ARBA00023004"/>
    </source>
</evidence>
<dbReference type="SUPFAM" id="SSF48479">
    <property type="entry name" value="Cytochrome c oxidase subunit E"/>
    <property type="match status" value="1"/>
</dbReference>
<dbReference type="CDD" id="cd00923">
    <property type="entry name" value="Cyt_c_Oxidase_Va"/>
    <property type="match status" value="1"/>
</dbReference>
<comment type="similarity">
    <text evidence="3 13">Belongs to the cytochrome c oxidase subunit 5A family.</text>
</comment>
<evidence type="ECO:0000256" key="7">
    <source>
        <dbReference type="ARBA" id="ARBA00022792"/>
    </source>
</evidence>
<accession>A0A085MG79</accession>
<comment type="subunit">
    <text evidence="13">Component of the cytochrome c oxidase (complex IV, CIV), a multisubunit enzyme composed of a catalytic core of 3 subunits and several supernumerary subunits. The complex exists as a monomer or a dimer and forms supercomplexes (SCs) in the inner mitochondrial membrane with ubiquinol-cytochrome c oxidoreductase (cytochrome b-c1 complex, complex III, CIII).</text>
</comment>